<dbReference type="Pfam" id="PF01266">
    <property type="entry name" value="DAO"/>
    <property type="match status" value="1"/>
</dbReference>
<organism evidence="4">
    <name type="scientific">marine metagenome</name>
    <dbReference type="NCBI Taxonomy" id="408172"/>
    <lineage>
        <taxon>unclassified sequences</taxon>
        <taxon>metagenomes</taxon>
        <taxon>ecological metagenomes</taxon>
    </lineage>
</organism>
<proteinExistence type="predicted"/>
<evidence type="ECO:0000313" key="4">
    <source>
        <dbReference type="EMBL" id="SUZ53656.1"/>
    </source>
</evidence>
<dbReference type="AlphaFoldDB" id="A0A381NGC7"/>
<dbReference type="Gene3D" id="3.50.50.60">
    <property type="entry name" value="FAD/NAD(P)-binding domain"/>
    <property type="match status" value="1"/>
</dbReference>
<accession>A0A381NGC7</accession>
<dbReference type="PANTHER" id="PTHR13847">
    <property type="entry name" value="SARCOSINE DEHYDROGENASE-RELATED"/>
    <property type="match status" value="1"/>
</dbReference>
<dbReference type="InterPro" id="IPR036188">
    <property type="entry name" value="FAD/NAD-bd_sf"/>
</dbReference>
<dbReference type="PROSITE" id="PS51257">
    <property type="entry name" value="PROKAR_LIPOPROTEIN"/>
    <property type="match status" value="1"/>
</dbReference>
<dbReference type="EMBL" id="UINC01000341">
    <property type="protein sequence ID" value="SUZ53656.1"/>
    <property type="molecule type" value="Genomic_DNA"/>
</dbReference>
<dbReference type="InterPro" id="IPR006076">
    <property type="entry name" value="FAD-dep_OxRdtase"/>
</dbReference>
<dbReference type="PANTHER" id="PTHR13847:SF287">
    <property type="entry name" value="FAD-DEPENDENT OXIDOREDUCTASE DOMAIN-CONTAINING PROTEIN 1"/>
    <property type="match status" value="1"/>
</dbReference>
<dbReference type="SUPFAM" id="SSF51905">
    <property type="entry name" value="FAD/NAD(P)-binding domain"/>
    <property type="match status" value="1"/>
</dbReference>
<gene>
    <name evidence="4" type="ORF">METZ01_LOCUS6510</name>
</gene>
<keyword evidence="2" id="KW-1133">Transmembrane helix</keyword>
<evidence type="ECO:0000256" key="2">
    <source>
        <dbReference type="SAM" id="Phobius"/>
    </source>
</evidence>
<feature type="transmembrane region" description="Helical" evidence="2">
    <location>
        <begin position="12"/>
        <end position="29"/>
    </location>
</feature>
<keyword evidence="1" id="KW-0560">Oxidoreductase</keyword>
<keyword evidence="2" id="KW-0472">Membrane</keyword>
<dbReference type="GO" id="GO:0016491">
    <property type="term" value="F:oxidoreductase activity"/>
    <property type="evidence" value="ECO:0007669"/>
    <property type="project" value="UniProtKB-KW"/>
</dbReference>
<evidence type="ECO:0000259" key="3">
    <source>
        <dbReference type="Pfam" id="PF01266"/>
    </source>
</evidence>
<feature type="domain" description="FAD dependent oxidoreductase" evidence="3">
    <location>
        <begin position="11"/>
        <end position="363"/>
    </location>
</feature>
<reference evidence="4" key="1">
    <citation type="submission" date="2018-05" db="EMBL/GenBank/DDBJ databases">
        <authorList>
            <person name="Lanie J.A."/>
            <person name="Ng W.-L."/>
            <person name="Kazmierczak K.M."/>
            <person name="Andrzejewski T.M."/>
            <person name="Davidsen T.M."/>
            <person name="Wayne K.J."/>
            <person name="Tettelin H."/>
            <person name="Glass J.I."/>
            <person name="Rusch D."/>
            <person name="Podicherti R."/>
            <person name="Tsui H.-C.T."/>
            <person name="Winkler M.E."/>
        </authorList>
    </citation>
    <scope>NUCLEOTIDE SEQUENCE</scope>
</reference>
<dbReference type="GO" id="GO:0005737">
    <property type="term" value="C:cytoplasm"/>
    <property type="evidence" value="ECO:0007669"/>
    <property type="project" value="TreeGrafter"/>
</dbReference>
<name>A0A381NGC7_9ZZZZ</name>
<evidence type="ECO:0000256" key="1">
    <source>
        <dbReference type="ARBA" id="ARBA00023002"/>
    </source>
</evidence>
<sequence>MNSNHKSVDCDYIVIGGGIVGGCISYYLSRQNKEVICIDSGEFSGSYSNAGSIHVQLQSRNFRLNPHLIDNLLENLPFYKEAVSAWNRLSLMLNVDFDLRVNGGLMVADNEEQLKFLYKKCHEEKAAGLDVEIIESNKIKKVYPFLSDKVVGGEFCAHEGKLNPLVANKSLQEISLRSGVKIMKCETVNHIELKNNEYYIKTNLREYYCEKVIIAAGSGTGKLAECLNFNIPTVAEPLHMNVTEKVKMFIPILIQHAERSITLKQISSGNIIIGGGWPARIDERTNKIQIKRESLFGNLRTAVDLVPSIGKLKLLRTWGGINPITDGNSVLGNIKGYENVFFAIPGDAGYTLGPLCAEVIIDLINSKKNEFYSSKFSPERFLKNHKKMILEN</sequence>
<protein>
    <recommendedName>
        <fullName evidence="3">FAD dependent oxidoreductase domain-containing protein</fullName>
    </recommendedName>
</protein>
<keyword evidence="2" id="KW-0812">Transmembrane</keyword>
<dbReference type="Gene3D" id="3.30.9.10">
    <property type="entry name" value="D-Amino Acid Oxidase, subunit A, domain 2"/>
    <property type="match status" value="1"/>
</dbReference>